<name>A0A5J4TED1_9EUKA</name>
<evidence type="ECO:0000313" key="2">
    <source>
        <dbReference type="Proteomes" id="UP000324800"/>
    </source>
</evidence>
<dbReference type="EMBL" id="SNRW01032887">
    <property type="protein sequence ID" value="KAA6356489.1"/>
    <property type="molecule type" value="Genomic_DNA"/>
</dbReference>
<dbReference type="Proteomes" id="UP000324800">
    <property type="component" value="Unassembled WGS sequence"/>
</dbReference>
<reference evidence="1 2" key="1">
    <citation type="submission" date="2019-03" db="EMBL/GenBank/DDBJ databases">
        <title>Single cell metagenomics reveals metabolic interactions within the superorganism composed of flagellate Streblomastix strix and complex community of Bacteroidetes bacteria on its surface.</title>
        <authorList>
            <person name="Treitli S.C."/>
            <person name="Kolisko M."/>
            <person name="Husnik F."/>
            <person name="Keeling P."/>
            <person name="Hampl V."/>
        </authorList>
    </citation>
    <scope>NUCLEOTIDE SEQUENCE [LARGE SCALE GENOMIC DNA]</scope>
    <source>
        <strain evidence="1">ST1C</strain>
    </source>
</reference>
<comment type="caution">
    <text evidence="1">The sequence shown here is derived from an EMBL/GenBank/DDBJ whole genome shotgun (WGS) entry which is preliminary data.</text>
</comment>
<feature type="non-terminal residue" evidence="1">
    <location>
        <position position="1"/>
    </location>
</feature>
<protein>
    <submittedName>
        <fullName evidence="1">Uncharacterized protein</fullName>
    </submittedName>
</protein>
<proteinExistence type="predicted"/>
<sequence length="23" mass="2487">ADAVVSVVADAVFELGRRRTLKN</sequence>
<dbReference type="AlphaFoldDB" id="A0A5J4TED1"/>
<gene>
    <name evidence="1" type="ORF">EZS28_047984</name>
</gene>
<accession>A0A5J4TED1</accession>
<evidence type="ECO:0000313" key="1">
    <source>
        <dbReference type="EMBL" id="KAA6356489.1"/>
    </source>
</evidence>
<organism evidence="1 2">
    <name type="scientific">Streblomastix strix</name>
    <dbReference type="NCBI Taxonomy" id="222440"/>
    <lineage>
        <taxon>Eukaryota</taxon>
        <taxon>Metamonada</taxon>
        <taxon>Preaxostyla</taxon>
        <taxon>Oxymonadida</taxon>
        <taxon>Streblomastigidae</taxon>
        <taxon>Streblomastix</taxon>
    </lineage>
</organism>